<dbReference type="AlphaFoldDB" id="A0A0C9W6M3"/>
<gene>
    <name evidence="1" type="ORF">HYDPIDRAFT_94224</name>
</gene>
<sequence>MIPRIVHDCPITNPNTRTIWKAGARATVFWDTSGIPVNTTSTGKIMLGYLEPNDTSEHLDTEHPMAEGFKIAEGHVSVTVPRVPPKKDYIAVLFGDSGNRSPVFTIEN</sequence>
<dbReference type="OrthoDB" id="2339190at2759"/>
<reference evidence="1 2" key="1">
    <citation type="submission" date="2014-04" db="EMBL/GenBank/DDBJ databases">
        <title>Evolutionary Origins and Diversification of the Mycorrhizal Mutualists.</title>
        <authorList>
            <consortium name="DOE Joint Genome Institute"/>
            <consortium name="Mycorrhizal Genomics Consortium"/>
            <person name="Kohler A."/>
            <person name="Kuo A."/>
            <person name="Nagy L.G."/>
            <person name="Floudas D."/>
            <person name="Copeland A."/>
            <person name="Barry K.W."/>
            <person name="Cichocki N."/>
            <person name="Veneault-Fourrey C."/>
            <person name="LaButti K."/>
            <person name="Lindquist E.A."/>
            <person name="Lipzen A."/>
            <person name="Lundell T."/>
            <person name="Morin E."/>
            <person name="Murat C."/>
            <person name="Riley R."/>
            <person name="Ohm R."/>
            <person name="Sun H."/>
            <person name="Tunlid A."/>
            <person name="Henrissat B."/>
            <person name="Grigoriev I.V."/>
            <person name="Hibbett D.S."/>
            <person name="Martin F."/>
        </authorList>
    </citation>
    <scope>NUCLEOTIDE SEQUENCE [LARGE SCALE GENOMIC DNA]</scope>
    <source>
        <strain evidence="1 2">MD-312</strain>
    </source>
</reference>
<accession>A0A0C9W6M3</accession>
<dbReference type="Proteomes" id="UP000053820">
    <property type="component" value="Unassembled WGS sequence"/>
</dbReference>
<evidence type="ECO:0000313" key="2">
    <source>
        <dbReference type="Proteomes" id="UP000053820"/>
    </source>
</evidence>
<organism evidence="1 2">
    <name type="scientific">Hydnomerulius pinastri MD-312</name>
    <dbReference type="NCBI Taxonomy" id="994086"/>
    <lineage>
        <taxon>Eukaryota</taxon>
        <taxon>Fungi</taxon>
        <taxon>Dikarya</taxon>
        <taxon>Basidiomycota</taxon>
        <taxon>Agaricomycotina</taxon>
        <taxon>Agaricomycetes</taxon>
        <taxon>Agaricomycetidae</taxon>
        <taxon>Boletales</taxon>
        <taxon>Boletales incertae sedis</taxon>
        <taxon>Leucogyrophana</taxon>
    </lineage>
</organism>
<protein>
    <submittedName>
        <fullName evidence="1">Uncharacterized protein</fullName>
    </submittedName>
</protein>
<proteinExistence type="predicted"/>
<keyword evidence="2" id="KW-1185">Reference proteome</keyword>
<dbReference type="HOGENOM" id="CLU_083660_2_1_1"/>
<name>A0A0C9W6M3_9AGAM</name>
<dbReference type="EMBL" id="KN839854">
    <property type="protein sequence ID" value="KIJ62578.1"/>
    <property type="molecule type" value="Genomic_DNA"/>
</dbReference>
<evidence type="ECO:0000313" key="1">
    <source>
        <dbReference type="EMBL" id="KIJ62578.1"/>
    </source>
</evidence>